<evidence type="ECO:0000256" key="3">
    <source>
        <dbReference type="ARBA" id="ARBA00022692"/>
    </source>
</evidence>
<evidence type="ECO:0000313" key="8">
    <source>
        <dbReference type="EMBL" id="BAN03495.1"/>
    </source>
</evidence>
<keyword evidence="4 6" id="KW-1133">Transmembrane helix</keyword>
<keyword evidence="5 6" id="KW-0472">Membrane</keyword>
<protein>
    <submittedName>
        <fullName evidence="8">Putative cytochrome c biogenesis protein</fullName>
    </submittedName>
</protein>
<keyword evidence="9" id="KW-1185">Reference proteome</keyword>
<dbReference type="PANTHER" id="PTHR31272:SF4">
    <property type="entry name" value="CYTOCHROME C-TYPE BIOGENESIS PROTEIN HI_1454-RELATED"/>
    <property type="match status" value="1"/>
</dbReference>
<feature type="transmembrane region" description="Helical" evidence="6">
    <location>
        <begin position="84"/>
        <end position="105"/>
    </location>
</feature>
<dbReference type="OrthoDB" id="5244297at2"/>
<keyword evidence="3 6" id="KW-0812">Transmembrane</keyword>
<dbReference type="PANTHER" id="PTHR31272">
    <property type="entry name" value="CYTOCHROME C-TYPE BIOGENESIS PROTEIN HI_1454-RELATED"/>
    <property type="match status" value="1"/>
</dbReference>
<evidence type="ECO:0000256" key="4">
    <source>
        <dbReference type="ARBA" id="ARBA00022989"/>
    </source>
</evidence>
<feature type="domain" description="Cytochrome C biogenesis protein transmembrane" evidence="7">
    <location>
        <begin position="7"/>
        <end position="182"/>
    </location>
</feature>
<dbReference type="GO" id="GO:0016020">
    <property type="term" value="C:membrane"/>
    <property type="evidence" value="ECO:0007669"/>
    <property type="project" value="UniProtKB-SubCell"/>
</dbReference>
<evidence type="ECO:0000259" key="7">
    <source>
        <dbReference type="Pfam" id="PF02683"/>
    </source>
</evidence>
<reference evidence="8 9" key="1">
    <citation type="journal article" date="2013" name="Int. J. Syst. Evol. Microbiol.">
        <title>Ilumatobacter nonamiense sp. nov. and Ilumatobacter coccineum sp. nov., isolated from seashore sand.</title>
        <authorList>
            <person name="Matsumoto A."/>
            <person name="Kasai H."/>
            <person name="Matsuo Y."/>
            <person name="Shizuri Y."/>
            <person name="Ichikawa N."/>
            <person name="Fujita N."/>
            <person name="Omura S."/>
            <person name="Takahashi Y."/>
        </authorList>
    </citation>
    <scope>NUCLEOTIDE SEQUENCE [LARGE SCALE GENOMIC DNA]</scope>
    <source>
        <strain evidence="9">NBRC 103263 / KCTC 29153 / YM16-304</strain>
    </source>
</reference>
<dbReference type="InterPro" id="IPR051790">
    <property type="entry name" value="Cytochrome_c-biogenesis_DsbD"/>
</dbReference>
<dbReference type="KEGG" id="aym:YM304_31810"/>
<dbReference type="Proteomes" id="UP000011863">
    <property type="component" value="Chromosome"/>
</dbReference>
<feature type="transmembrane region" description="Helical" evidence="6">
    <location>
        <begin position="163"/>
        <end position="186"/>
    </location>
</feature>
<sequence>MIDAPIALAFAAGMIATINPCGFALLPAYVGAFVAGDDTTARSDHRIARAVGVSAAVSAGFAAMFILVGVVFSSASTELRQQMPWVTIAVGLAMAAMGIAALAGWRPRLPFQRRASAQRNDALGMATFGFGYALVSLSCTLGPFLSVSTFAMQRSFVGGIATYVTYAAGMGSVILALSVSAALAHDSFVDALRNVSKHASRLAGVLLLLSGSYAIWYGRFELSVYDGNQSRDALVDAGTNLQTRFIVVTESVGATRIGLAIMIATGAAYAALRLRRVRHVATLEHTAPTSRETTTTP</sequence>
<evidence type="ECO:0000256" key="6">
    <source>
        <dbReference type="SAM" id="Phobius"/>
    </source>
</evidence>
<dbReference type="AlphaFoldDB" id="A0A6C7EEL9"/>
<dbReference type="Pfam" id="PF02683">
    <property type="entry name" value="DsbD_TM"/>
    <property type="match status" value="1"/>
</dbReference>
<feature type="transmembrane region" description="Helical" evidence="6">
    <location>
        <begin position="253"/>
        <end position="272"/>
    </location>
</feature>
<comment type="subcellular location">
    <subcellularLocation>
        <location evidence="1">Membrane</location>
        <topology evidence="1">Multi-pass membrane protein</topology>
    </subcellularLocation>
</comment>
<dbReference type="GO" id="GO:0017004">
    <property type="term" value="P:cytochrome complex assembly"/>
    <property type="evidence" value="ECO:0007669"/>
    <property type="project" value="InterPro"/>
</dbReference>
<dbReference type="RefSeq" id="WP_015442742.1">
    <property type="nucleotide sequence ID" value="NC_020520.1"/>
</dbReference>
<evidence type="ECO:0000256" key="2">
    <source>
        <dbReference type="ARBA" id="ARBA00006143"/>
    </source>
</evidence>
<gene>
    <name evidence="8" type="ORF">YM304_31810</name>
</gene>
<dbReference type="InterPro" id="IPR003834">
    <property type="entry name" value="Cyt_c_assmbl_TM_dom"/>
</dbReference>
<organism evidence="8 9">
    <name type="scientific">Ilumatobacter coccineus (strain NBRC 103263 / KCTC 29153 / YM16-304)</name>
    <dbReference type="NCBI Taxonomy" id="1313172"/>
    <lineage>
        <taxon>Bacteria</taxon>
        <taxon>Bacillati</taxon>
        <taxon>Actinomycetota</taxon>
        <taxon>Acidimicrobiia</taxon>
        <taxon>Acidimicrobiales</taxon>
        <taxon>Ilumatobacteraceae</taxon>
        <taxon>Ilumatobacter</taxon>
    </lineage>
</organism>
<dbReference type="EMBL" id="AP012057">
    <property type="protein sequence ID" value="BAN03495.1"/>
    <property type="molecule type" value="Genomic_DNA"/>
</dbReference>
<evidence type="ECO:0000256" key="5">
    <source>
        <dbReference type="ARBA" id="ARBA00023136"/>
    </source>
</evidence>
<feature type="transmembrane region" description="Helical" evidence="6">
    <location>
        <begin position="47"/>
        <end position="72"/>
    </location>
</feature>
<evidence type="ECO:0000256" key="1">
    <source>
        <dbReference type="ARBA" id="ARBA00004141"/>
    </source>
</evidence>
<name>A0A6C7EEL9_ILUCY</name>
<feature type="transmembrane region" description="Helical" evidence="6">
    <location>
        <begin position="6"/>
        <end position="35"/>
    </location>
</feature>
<evidence type="ECO:0000313" key="9">
    <source>
        <dbReference type="Proteomes" id="UP000011863"/>
    </source>
</evidence>
<feature type="transmembrane region" description="Helical" evidence="6">
    <location>
        <begin position="198"/>
        <end position="216"/>
    </location>
</feature>
<comment type="similarity">
    <text evidence="2">Belongs to the DsbD family.</text>
</comment>
<proteinExistence type="inferred from homology"/>
<accession>A0A6C7EEL9</accession>
<feature type="transmembrane region" description="Helical" evidence="6">
    <location>
        <begin position="126"/>
        <end position="151"/>
    </location>
</feature>